<keyword evidence="3" id="KW-1185">Reference proteome</keyword>
<proteinExistence type="predicted"/>
<dbReference type="EMBL" id="WSZK01000015">
    <property type="protein sequence ID" value="MWG34809.1"/>
    <property type="molecule type" value="Genomic_DNA"/>
</dbReference>
<sequence>MITRHGITFSTVKHAVDDLGWSPDASDPISIPTDDDLLIEVPPGEYVFEGSGSKHGPVDGTLRRWGIRGLGKTPADVVFRSDGPSTRFINSSFDSEDILVENLAFDNGDSWTGGDIGNALRARDGIEVHDVDHLGRSGAEPFCRWSLMPLIGEPDGEGTIERWRKTGPSIFVGHGSSDGGGGVFNAHEGTLHFRECVVANQGGDGGLYTGKHPGSIVFERCEFDTNDMAVIRSAAGSELHDCEVVMDWENAHPENLLASELPDDVREAYNARRRPFGDSNKDGPIEEDVPTGINGVYFSSAQFGKSGGGIYRCEVEIRSVHSSRGQAGITINNSDGALDIHDTTVHVDVDGIPPIWCRDPANQRLSRHKTPAEPWGIDLRNVAVTGSGDCDGGAAVVLENRHGSRLAGVEVDMPNARADIDVDGSRDVVRTDGGEDSGGDNITDTAMRDLTINGTGTPEATYRVEVDGELEHGDDSNPAAGDAVEGPVATGTIRWTGTDSYRFSGDVVRAEATGEAEILVDGEVLALPYTLDERPGGDEDGGDSGDESGNDGGGDSADGSDDGGDSSAELEALAGQVATLTADVASHDEQLSEHEAALGNHSERLDEVESDTSRLQALREKLAGVFTRE</sequence>
<feature type="region of interest" description="Disordered" evidence="1">
    <location>
        <begin position="530"/>
        <end position="570"/>
    </location>
</feature>
<dbReference type="Gene3D" id="1.20.5.340">
    <property type="match status" value="1"/>
</dbReference>
<dbReference type="AlphaFoldDB" id="A0A6B0GMV0"/>
<gene>
    <name evidence="2" type="ORF">GQS65_09945</name>
</gene>
<comment type="caution">
    <text evidence="2">The sequence shown here is derived from an EMBL/GenBank/DDBJ whole genome shotgun (WGS) entry which is preliminary data.</text>
</comment>
<protein>
    <submittedName>
        <fullName evidence="2">Uncharacterized protein</fullName>
    </submittedName>
</protein>
<dbReference type="OrthoDB" id="202667at2157"/>
<evidence type="ECO:0000313" key="3">
    <source>
        <dbReference type="Proteomes" id="UP000451471"/>
    </source>
</evidence>
<organism evidence="2 3">
    <name type="scientific">Halomarina oriensis</name>
    <dbReference type="NCBI Taxonomy" id="671145"/>
    <lineage>
        <taxon>Archaea</taxon>
        <taxon>Methanobacteriati</taxon>
        <taxon>Methanobacteriota</taxon>
        <taxon>Stenosarchaea group</taxon>
        <taxon>Halobacteria</taxon>
        <taxon>Halobacteriales</taxon>
        <taxon>Natronomonadaceae</taxon>
        <taxon>Halomarina</taxon>
    </lineage>
</organism>
<accession>A0A6B0GMV0</accession>
<dbReference type="RefSeq" id="WP_158204447.1">
    <property type="nucleotide sequence ID" value="NZ_WSZK01000015.1"/>
</dbReference>
<dbReference type="SUPFAM" id="SSF51126">
    <property type="entry name" value="Pectin lyase-like"/>
    <property type="match status" value="1"/>
</dbReference>
<evidence type="ECO:0000256" key="1">
    <source>
        <dbReference type="SAM" id="MobiDB-lite"/>
    </source>
</evidence>
<feature type="compositionally biased region" description="Acidic residues" evidence="1">
    <location>
        <begin position="538"/>
        <end position="549"/>
    </location>
</feature>
<name>A0A6B0GMV0_9EURY</name>
<reference evidence="2 3" key="1">
    <citation type="submission" date="2019-12" db="EMBL/GenBank/DDBJ databases">
        <title>Halocatena pleomorpha gen. nov. sp. nov., an extremely halophilic archaeon of family Halobacteriaceae isolated from saltpan soil.</title>
        <authorList>
            <person name="Pal Y."/>
            <person name="Verma A."/>
            <person name="Krishnamurthi S."/>
            <person name="Kumar P."/>
        </authorList>
    </citation>
    <scope>NUCLEOTIDE SEQUENCE [LARGE SCALE GENOMIC DNA]</scope>
    <source>
        <strain evidence="2 3">JCM 16495</strain>
    </source>
</reference>
<dbReference type="Proteomes" id="UP000451471">
    <property type="component" value="Unassembled WGS sequence"/>
</dbReference>
<feature type="region of interest" description="Disordered" evidence="1">
    <location>
        <begin position="426"/>
        <end position="445"/>
    </location>
</feature>
<dbReference type="InterPro" id="IPR011050">
    <property type="entry name" value="Pectin_lyase_fold/virulence"/>
</dbReference>
<evidence type="ECO:0000313" key="2">
    <source>
        <dbReference type="EMBL" id="MWG34809.1"/>
    </source>
</evidence>